<gene>
    <name evidence="5" type="ORF">HV560_07025</name>
</gene>
<accession>A0ABD7A920</accession>
<dbReference type="PANTHER" id="PTHR46193">
    <property type="entry name" value="6-PHOSPHOGLUCONATE PHOSPHATASE"/>
    <property type="match status" value="1"/>
</dbReference>
<evidence type="ECO:0000256" key="3">
    <source>
        <dbReference type="ARBA" id="ARBA00022723"/>
    </source>
</evidence>
<dbReference type="GO" id="GO:0046872">
    <property type="term" value="F:metal ion binding"/>
    <property type="evidence" value="ECO:0007669"/>
    <property type="project" value="UniProtKB-KW"/>
</dbReference>
<proteinExistence type="inferred from homology"/>
<name>A0ABD7A920_9PAST</name>
<dbReference type="NCBIfam" id="TIGR01509">
    <property type="entry name" value="HAD-SF-IA-v3"/>
    <property type="match status" value="1"/>
</dbReference>
<evidence type="ECO:0000256" key="2">
    <source>
        <dbReference type="ARBA" id="ARBA00006171"/>
    </source>
</evidence>
<dbReference type="InterPro" id="IPR051600">
    <property type="entry name" value="Beta-PGM-like"/>
</dbReference>
<comment type="similarity">
    <text evidence="2">Belongs to the HAD-like hydrolase superfamily. CbbY/CbbZ/Gph/YieH family.</text>
</comment>
<keyword evidence="3" id="KW-0479">Metal-binding</keyword>
<dbReference type="InterPro" id="IPR036412">
    <property type="entry name" value="HAD-like_sf"/>
</dbReference>
<dbReference type="KEGG" id="mpeg:HV560_07025"/>
<reference evidence="5 6" key="1">
    <citation type="submission" date="2020-06" db="EMBL/GenBank/DDBJ databases">
        <title>Mannheimia pernigra sp. nov. isolated from bovine respiratory tract.</title>
        <authorList>
            <person name="Kuhnert P."/>
            <person name="Akarsu-Egger H."/>
        </authorList>
    </citation>
    <scope>NUCLEOTIDE SEQUENCE [LARGE SCALE GENOMIC DNA]</scope>
    <source>
        <strain evidence="5 6">17CN0883</strain>
    </source>
</reference>
<dbReference type="AlphaFoldDB" id="A0ABD7A920"/>
<dbReference type="RefSeq" id="WP_176812511.1">
    <property type="nucleotide sequence ID" value="NZ_CP055305.1"/>
</dbReference>
<comment type="cofactor">
    <cofactor evidence="1">
        <name>Mg(2+)</name>
        <dbReference type="ChEBI" id="CHEBI:18420"/>
    </cofactor>
</comment>
<dbReference type="PRINTS" id="PR00413">
    <property type="entry name" value="HADHALOGNASE"/>
</dbReference>
<dbReference type="GO" id="GO:0003824">
    <property type="term" value="F:catalytic activity"/>
    <property type="evidence" value="ECO:0007669"/>
    <property type="project" value="UniProtKB-ARBA"/>
</dbReference>
<dbReference type="Proteomes" id="UP000509784">
    <property type="component" value="Chromosome"/>
</dbReference>
<dbReference type="InterPro" id="IPR006439">
    <property type="entry name" value="HAD-SF_hydro_IA"/>
</dbReference>
<dbReference type="Gene3D" id="3.40.50.1000">
    <property type="entry name" value="HAD superfamily/HAD-like"/>
    <property type="match status" value="1"/>
</dbReference>
<dbReference type="SFLD" id="SFLDG01135">
    <property type="entry name" value="C1.5.6:_HAD__Beta-PGM__Phospha"/>
    <property type="match status" value="1"/>
</dbReference>
<dbReference type="SFLD" id="SFLDS00003">
    <property type="entry name" value="Haloacid_Dehalogenase"/>
    <property type="match status" value="1"/>
</dbReference>
<dbReference type="Gene3D" id="1.10.150.240">
    <property type="entry name" value="Putative phosphatase, domain 2"/>
    <property type="match status" value="1"/>
</dbReference>
<evidence type="ECO:0000256" key="1">
    <source>
        <dbReference type="ARBA" id="ARBA00001946"/>
    </source>
</evidence>
<dbReference type="Pfam" id="PF13419">
    <property type="entry name" value="HAD_2"/>
    <property type="match status" value="1"/>
</dbReference>
<dbReference type="InterPro" id="IPR023214">
    <property type="entry name" value="HAD_sf"/>
</dbReference>
<dbReference type="InterPro" id="IPR023198">
    <property type="entry name" value="PGP-like_dom2"/>
</dbReference>
<dbReference type="NCBIfam" id="TIGR01549">
    <property type="entry name" value="HAD-SF-IA-v1"/>
    <property type="match status" value="1"/>
</dbReference>
<dbReference type="SFLD" id="SFLDG01129">
    <property type="entry name" value="C1.5:_HAD__Beta-PGM__Phosphata"/>
    <property type="match status" value="1"/>
</dbReference>
<protein>
    <submittedName>
        <fullName evidence="5">HAD family phosphatase</fullName>
    </submittedName>
</protein>
<evidence type="ECO:0000313" key="6">
    <source>
        <dbReference type="Proteomes" id="UP000509784"/>
    </source>
</evidence>
<evidence type="ECO:0000313" key="5">
    <source>
        <dbReference type="EMBL" id="QLB42584.1"/>
    </source>
</evidence>
<dbReference type="PANTHER" id="PTHR46193:SF21">
    <property type="entry name" value="SLL1138 PROTEIN"/>
    <property type="match status" value="1"/>
</dbReference>
<sequence>MLQAIIFDMDGVIVDTEFVEFDLQQQFIEQHKEHDDEISFEARSEVCGKALSDIPEIMQRLTKSSLPLEDLKTRYQAFFENLFNNVDYPSIFRSDIKLILDYAKANNIKLAVASSSALAHIQRILTACGIIDEFDLIVSGEQFEHSKPDPTIYRYTCEKLGVPPENAVAIEDSYYGMKSAKTAGLTVIGYEEKRMLIDQSLADYMGKDMVEILGIIQARYNQAKQAG</sequence>
<organism evidence="5 6">
    <name type="scientific">Mannheimia pernigra</name>
    <dbReference type="NCBI Taxonomy" id="111844"/>
    <lineage>
        <taxon>Bacteria</taxon>
        <taxon>Pseudomonadati</taxon>
        <taxon>Pseudomonadota</taxon>
        <taxon>Gammaproteobacteria</taxon>
        <taxon>Pasteurellales</taxon>
        <taxon>Pasteurellaceae</taxon>
        <taxon>Mannheimia</taxon>
    </lineage>
</organism>
<dbReference type="SUPFAM" id="SSF56784">
    <property type="entry name" value="HAD-like"/>
    <property type="match status" value="1"/>
</dbReference>
<evidence type="ECO:0000256" key="4">
    <source>
        <dbReference type="ARBA" id="ARBA00022842"/>
    </source>
</evidence>
<keyword evidence="4" id="KW-0460">Magnesium</keyword>
<dbReference type="EMBL" id="CP055305">
    <property type="protein sequence ID" value="QLB42584.1"/>
    <property type="molecule type" value="Genomic_DNA"/>
</dbReference>
<dbReference type="InterPro" id="IPR041492">
    <property type="entry name" value="HAD_2"/>
</dbReference>